<keyword evidence="2" id="KW-0378">Hydrolase</keyword>
<dbReference type="GO" id="GO:0043139">
    <property type="term" value="F:5'-3' DNA helicase activity"/>
    <property type="evidence" value="ECO:0007669"/>
    <property type="project" value="TreeGrafter"/>
</dbReference>
<dbReference type="CDD" id="cd18808">
    <property type="entry name" value="SF1_C_Upf1"/>
    <property type="match status" value="1"/>
</dbReference>
<dbReference type="SUPFAM" id="SSF52540">
    <property type="entry name" value="P-loop containing nucleoside triphosphate hydrolases"/>
    <property type="match status" value="1"/>
</dbReference>
<dbReference type="Proteomes" id="UP000253324">
    <property type="component" value="Unassembled WGS sequence"/>
</dbReference>
<dbReference type="PANTHER" id="PTHR43788">
    <property type="entry name" value="DNA2/NAM7 HELICASE FAMILY MEMBER"/>
    <property type="match status" value="1"/>
</dbReference>
<sequence>MKKIDDQIQLSATDLVGHLNCHHLTALDVLVANGSLAKPKRYDPMLEILRERGFLHEQAFVEHLLSTGLTSEPIDFVEISDESVAATIRAMQSGRDVIIQGALRHGRWSGRTDVLRRVEIPSAFGGWSYEVMDTKLARETKGGTVLQLCLYSDLLGHTQQLQPANTYVVAPWSDFIPQVFRIADYAAYFRKAKVAAEIATSGLAGHETYPEPNDHCEICRWFERCDKRRRHDDHLSFVAGISRTQIAELRENGVTTLAELGALDTPLRWKPKRGTAQSYEKIRAQARIQADARESGVVKHELLPVIPGYGLCLLPKPSEGDIFFDLEGDPFIGEHGLEYLFGYHHRDSDCQPLYKADWSLNRQEEKSAFEAFIDFVIERLRTYPDLHIYHFAPYEPTALKRLMGRYATREAEIDNLLRGHRFVDLYSVVRNSVRASVESYSIKRLEIFYGYERLVPLKEANVALASLGAALELGDVPSIKDDVKTIVQNYNKDDCVSTEALRSWLERLRLQSIEMGAEVLRPNAIAEEPNEKLTARQARVKQLADRIVENIPVDSAARTDEQQAVWILANILDWHRREEKAVYWEKFRLQALSSEELLDERAGLSGLTFAGEVAGQGRTPTHRYHFPQQDTDIRAGKELRSMGGEPFGKVVDISTADRTIDIKKQGKTVDLHPAAVFTHEIITADEQAACLLRIGDYVADHGVNGEGPYLAARDLLLRSPPQLGGQPISIVGEDTLEAAIRLAKCMQSGVLPIQGPPGTGKSYTGARMICQFVQLGMKVGIAANSHKVIRNLLDKVIEAADEVNIDLRCIHKAKEKEEDTDKLFFAKNNGSLLGALATGQCQVAGATGFLWAREDAFESIDVLVVDEAAQISLANVLALSQAAKRLILLGDPQQLDQPSQGTHPDGTDVSGLAHILNGKQTIEPDQGLFLEQTWRMNPDICSYDSELFYGGKLHPVDGCQNQTIHSQGPIKGSGLRYVPVQHTGNKSFSIEEADAVQQLVLSILSSNTRWIDRGGNDNPITIQDIVIITPYNAQVFEIQQRLPAARVGTVDKFQGQEAPIAIYSMATSSHADAPRGMEFLYSANRLNVAISRAKCLAILVASPAIFEAECKTPGRMQLANAFCRFQELAKSLP</sequence>
<keyword evidence="3" id="KW-0347">Helicase</keyword>
<dbReference type="AlphaFoldDB" id="A0A368Z580"/>
<gene>
    <name evidence="7" type="ORF">C7476_101371</name>
</gene>
<evidence type="ECO:0000313" key="8">
    <source>
        <dbReference type="Proteomes" id="UP000253324"/>
    </source>
</evidence>
<dbReference type="EMBL" id="QPJM01000001">
    <property type="protein sequence ID" value="RCW87605.1"/>
    <property type="molecule type" value="Genomic_DNA"/>
</dbReference>
<name>A0A368Z580_9HYPH</name>
<feature type="domain" description="DNA2/NAM7 helicase-like C-terminal" evidence="5">
    <location>
        <begin position="925"/>
        <end position="1102"/>
    </location>
</feature>
<organism evidence="7 8">
    <name type="scientific">Phyllobacterium bourgognense</name>
    <dbReference type="NCBI Taxonomy" id="314236"/>
    <lineage>
        <taxon>Bacteria</taxon>
        <taxon>Pseudomonadati</taxon>
        <taxon>Pseudomonadota</taxon>
        <taxon>Alphaproteobacteria</taxon>
        <taxon>Hyphomicrobiales</taxon>
        <taxon>Phyllobacteriaceae</taxon>
        <taxon>Phyllobacterium</taxon>
    </lineage>
</organism>
<dbReference type="CDD" id="cd17934">
    <property type="entry name" value="DEXXQc_Upf1-like"/>
    <property type="match status" value="1"/>
</dbReference>
<evidence type="ECO:0000313" key="7">
    <source>
        <dbReference type="EMBL" id="RCW87605.1"/>
    </source>
</evidence>
<dbReference type="NCBIfam" id="TIGR03491">
    <property type="entry name" value="TM0106 family RecB-like putative nuclease"/>
    <property type="match status" value="1"/>
</dbReference>
<proteinExistence type="predicted"/>
<dbReference type="InterPro" id="IPR041679">
    <property type="entry name" value="DNA2/NAM7-like_C"/>
</dbReference>
<dbReference type="InterPro" id="IPR050534">
    <property type="entry name" value="Coronavir_polyprotein_1ab"/>
</dbReference>
<dbReference type="InterPro" id="IPR047187">
    <property type="entry name" value="SF1_C_Upf1"/>
</dbReference>
<dbReference type="InterPro" id="IPR027417">
    <property type="entry name" value="P-loop_NTPase"/>
</dbReference>
<dbReference type="PANTHER" id="PTHR43788:SF8">
    <property type="entry name" value="DNA-BINDING PROTEIN SMUBP-2"/>
    <property type="match status" value="1"/>
</dbReference>
<reference evidence="7 8" key="1">
    <citation type="submission" date="2018-07" db="EMBL/GenBank/DDBJ databases">
        <title>Genomic Encyclopedia of Type Strains, Phase III (KMG-III): the genomes of soil and plant-associated and newly described type strains.</title>
        <authorList>
            <person name="Whitman W."/>
        </authorList>
    </citation>
    <scope>NUCLEOTIDE SEQUENCE [LARGE SCALE GENOMIC DNA]</scope>
    <source>
        <strain evidence="7 8">31-25a</strain>
    </source>
</reference>
<evidence type="ECO:0000256" key="3">
    <source>
        <dbReference type="ARBA" id="ARBA00022806"/>
    </source>
</evidence>
<evidence type="ECO:0008006" key="9">
    <source>
        <dbReference type="Google" id="ProtNLM"/>
    </source>
</evidence>
<dbReference type="Pfam" id="PF13604">
    <property type="entry name" value="AAA_30"/>
    <property type="match status" value="1"/>
</dbReference>
<evidence type="ECO:0000256" key="2">
    <source>
        <dbReference type="ARBA" id="ARBA00022801"/>
    </source>
</evidence>
<feature type="domain" description="YprB ribonuclease H-like" evidence="6">
    <location>
        <begin position="322"/>
        <end position="505"/>
    </location>
</feature>
<accession>A0A368Z580</accession>
<dbReference type="Gene3D" id="3.40.50.300">
    <property type="entry name" value="P-loop containing nucleotide triphosphate hydrolases"/>
    <property type="match status" value="2"/>
</dbReference>
<dbReference type="Pfam" id="PF13482">
    <property type="entry name" value="RNase_H_2"/>
    <property type="match status" value="1"/>
</dbReference>
<dbReference type="GO" id="GO:0016787">
    <property type="term" value="F:hydrolase activity"/>
    <property type="evidence" value="ECO:0007669"/>
    <property type="project" value="UniProtKB-KW"/>
</dbReference>
<dbReference type="Pfam" id="PF13087">
    <property type="entry name" value="AAA_12"/>
    <property type="match status" value="1"/>
</dbReference>
<keyword evidence="1" id="KW-0547">Nucleotide-binding</keyword>
<comment type="caution">
    <text evidence="7">The sequence shown here is derived from an EMBL/GenBank/DDBJ whole genome shotgun (WGS) entry which is preliminary data.</text>
</comment>
<dbReference type="RefSeq" id="WP_114428194.1">
    <property type="nucleotide sequence ID" value="NZ_QPJM01000001.1"/>
</dbReference>
<dbReference type="OrthoDB" id="9757917at2"/>
<dbReference type="GO" id="GO:0005524">
    <property type="term" value="F:ATP binding"/>
    <property type="evidence" value="ECO:0007669"/>
    <property type="project" value="UniProtKB-KW"/>
</dbReference>
<evidence type="ECO:0000259" key="6">
    <source>
        <dbReference type="Pfam" id="PF13482"/>
    </source>
</evidence>
<evidence type="ECO:0000256" key="1">
    <source>
        <dbReference type="ARBA" id="ARBA00022741"/>
    </source>
</evidence>
<evidence type="ECO:0000256" key="4">
    <source>
        <dbReference type="ARBA" id="ARBA00022840"/>
    </source>
</evidence>
<dbReference type="InterPro" id="IPR038720">
    <property type="entry name" value="YprB_RNase_H-like_dom"/>
</dbReference>
<protein>
    <recommendedName>
        <fullName evidence="9">AAA+ ATPase domain-containing protein</fullName>
    </recommendedName>
</protein>
<keyword evidence="4" id="KW-0067">ATP-binding</keyword>
<dbReference type="InterPro" id="IPR019993">
    <property type="entry name" value="RecB_nuclease_TM0106_put"/>
</dbReference>
<evidence type="ECO:0000259" key="5">
    <source>
        <dbReference type="Pfam" id="PF13087"/>
    </source>
</evidence>
<keyword evidence="8" id="KW-1185">Reference proteome</keyword>